<evidence type="ECO:0000256" key="3">
    <source>
        <dbReference type="ARBA" id="ARBA00022516"/>
    </source>
</evidence>
<feature type="transmembrane region" description="Helical" evidence="12">
    <location>
        <begin position="41"/>
        <end position="58"/>
    </location>
</feature>
<dbReference type="PANTHER" id="PTHR42723:SF1">
    <property type="entry name" value="CHLOROPHYLL SYNTHASE, CHLOROPLASTIC"/>
    <property type="match status" value="1"/>
</dbReference>
<evidence type="ECO:0000256" key="6">
    <source>
        <dbReference type="ARBA" id="ARBA00022842"/>
    </source>
</evidence>
<evidence type="ECO:0000313" key="14">
    <source>
        <dbReference type="Proteomes" id="UP000016986"/>
    </source>
</evidence>
<comment type="function">
    <text evidence="12">Prenyltransferase that catalyzes the transfer of the geranylgeranyl moiety of geranylgeranyl diphosphate (GGPP) to the C2 hydroxyl of (S)-3-O-geranylgeranylglyceryl phosphate (GGGP). This reaction is the second ether-bond-formation step in the biosynthesis of archaeal membrane lipids.</text>
</comment>
<evidence type="ECO:0000256" key="7">
    <source>
        <dbReference type="ARBA" id="ARBA00022989"/>
    </source>
</evidence>
<dbReference type="CDD" id="cd13961">
    <property type="entry name" value="PT_UbiA_DGGGPS"/>
    <property type="match status" value="1"/>
</dbReference>
<dbReference type="EMBL" id="BATA01000054">
    <property type="protein sequence ID" value="GAD53235.1"/>
    <property type="molecule type" value="Genomic_DNA"/>
</dbReference>
<keyword evidence="2 12" id="KW-1003">Cell membrane</keyword>
<feature type="transmembrane region" description="Helical" evidence="12">
    <location>
        <begin position="16"/>
        <end position="34"/>
    </location>
</feature>
<dbReference type="EC" id="2.5.1.42" evidence="12"/>
<feature type="transmembrane region" description="Helical" evidence="12">
    <location>
        <begin position="227"/>
        <end position="245"/>
    </location>
</feature>
<dbReference type="AlphaFoldDB" id="U2YW31"/>
<dbReference type="UniPathway" id="UPA00940"/>
<comment type="pathway">
    <text evidence="12">Membrane lipid metabolism; glycerophospholipid metabolism.</text>
</comment>
<protein>
    <recommendedName>
        <fullName evidence="12">Digeranylgeranylglyceryl phosphate synthase</fullName>
        <shortName evidence="12">DGGGP synthase</shortName>
        <shortName evidence="12">DGGGPS</shortName>
        <ecNumber evidence="12">2.5.1.42</ecNumber>
    </recommendedName>
    <alternativeName>
        <fullName evidence="12">(S)-2,3-di-O-geranylgeranylglyceryl phosphate synthase</fullName>
    </alternativeName>
    <alternativeName>
        <fullName evidence="12">Geranylgeranylglycerol-phosphate geranylgeranyltransferase</fullName>
    </alternativeName>
</protein>
<dbReference type="Gene3D" id="1.10.357.140">
    <property type="entry name" value="UbiA prenyltransferase"/>
    <property type="match status" value="1"/>
</dbReference>
<keyword evidence="9 12" id="KW-0472">Membrane</keyword>
<name>U2YW31_9EURY</name>
<keyword evidence="10 12" id="KW-0594">Phospholipid biosynthesis</keyword>
<feature type="transmembrane region" description="Helical" evidence="12">
    <location>
        <begin position="201"/>
        <end position="221"/>
    </location>
</feature>
<accession>U2YW31</accession>
<keyword evidence="5 12" id="KW-0812">Transmembrane</keyword>
<evidence type="ECO:0000256" key="4">
    <source>
        <dbReference type="ARBA" id="ARBA00022679"/>
    </source>
</evidence>
<dbReference type="Proteomes" id="UP000016986">
    <property type="component" value="Unassembled WGS sequence"/>
</dbReference>
<evidence type="ECO:0000256" key="2">
    <source>
        <dbReference type="ARBA" id="ARBA00022475"/>
    </source>
</evidence>
<feature type="transmembrane region" description="Helical" evidence="12">
    <location>
        <begin position="156"/>
        <end position="175"/>
    </location>
</feature>
<keyword evidence="8 12" id="KW-0443">Lipid metabolism</keyword>
<evidence type="ECO:0000256" key="5">
    <source>
        <dbReference type="ARBA" id="ARBA00022692"/>
    </source>
</evidence>
<comment type="similarity">
    <text evidence="12">Belongs to the UbiA prenyltransferase family. DGGGP synthase subfamily.</text>
</comment>
<dbReference type="Gene3D" id="1.20.120.1780">
    <property type="entry name" value="UbiA prenyltransferase"/>
    <property type="match status" value="1"/>
</dbReference>
<keyword evidence="11 12" id="KW-1208">Phospholipid metabolism</keyword>
<gene>
    <name evidence="13" type="ORF">MBEHAL_1995</name>
</gene>
<dbReference type="InterPro" id="IPR050475">
    <property type="entry name" value="Prenyltransferase_related"/>
</dbReference>
<dbReference type="OrthoDB" id="11851at2157"/>
<dbReference type="eggNOG" id="arCOG00476">
    <property type="taxonomic scope" value="Archaea"/>
</dbReference>
<dbReference type="Pfam" id="PF01040">
    <property type="entry name" value="UbiA"/>
    <property type="match status" value="1"/>
</dbReference>
<evidence type="ECO:0000256" key="11">
    <source>
        <dbReference type="ARBA" id="ARBA00023264"/>
    </source>
</evidence>
<comment type="caution">
    <text evidence="13">The sequence shown here is derived from an EMBL/GenBank/DDBJ whole genome shotgun (WGS) entry which is preliminary data.</text>
</comment>
<dbReference type="RefSeq" id="WP_020222663.1">
    <property type="nucleotide sequence ID" value="NZ_BANO01000304.1"/>
</dbReference>
<keyword evidence="6 12" id="KW-0460">Magnesium</keyword>
<feature type="transmembrane region" description="Helical" evidence="12">
    <location>
        <begin position="87"/>
        <end position="120"/>
    </location>
</feature>
<feature type="transmembrane region" description="Helical" evidence="12">
    <location>
        <begin position="132"/>
        <end position="150"/>
    </location>
</feature>
<reference evidence="13 14" key="1">
    <citation type="submission" date="2013-09" db="EMBL/GenBank/DDBJ databases">
        <title>Whole genome sequencing of Halarchaeum acidiphilum strain MH1-52-1.</title>
        <authorList>
            <person name="Shimane Y."/>
            <person name="Minegishi H."/>
            <person name="Nishi S."/>
            <person name="Echigo A."/>
            <person name="Shuto A."/>
            <person name="Konishi M."/>
            <person name="Ito T."/>
            <person name="Ohkuma M."/>
            <person name="Ohta Y."/>
            <person name="Nagano Y."/>
            <person name="Tsubouchi T."/>
            <person name="Mori K."/>
            <person name="Usui K."/>
            <person name="Kamekura M."/>
            <person name="Usami R."/>
            <person name="Takaki Y."/>
            <person name="Hatada Y."/>
        </authorList>
    </citation>
    <scope>NUCLEOTIDE SEQUENCE [LARGE SCALE GENOMIC DNA]</scope>
    <source>
        <strain evidence="13 14">JCM 16109</strain>
    </source>
</reference>
<keyword evidence="7 12" id="KW-1133">Transmembrane helix</keyword>
<evidence type="ECO:0000313" key="13">
    <source>
        <dbReference type="EMBL" id="GAD53235.1"/>
    </source>
</evidence>
<keyword evidence="14" id="KW-1185">Reference proteome</keyword>
<dbReference type="GO" id="GO:0047295">
    <property type="term" value="F:geranylgeranylglycerol-phosphate geranylgeranyltransferase activity"/>
    <property type="evidence" value="ECO:0007669"/>
    <property type="project" value="UniProtKB-UniRule"/>
</dbReference>
<keyword evidence="4 12" id="KW-0808">Transferase</keyword>
<dbReference type="GO" id="GO:0005886">
    <property type="term" value="C:plasma membrane"/>
    <property type="evidence" value="ECO:0007669"/>
    <property type="project" value="UniProtKB-SubCell"/>
</dbReference>
<sequence>MTLGERLRGLLELCRPANAVVAGVLTLIGAYVAGRPFARGALVAAFATVFATAAGNAINDYFDREIDAINDPGRPIPRGAVPPRGALAFSAVLFAAAIVLALLLPAFAIGVAVVNLVALVAYTKLFKGLPGAGNAVVAYLGGSTFLFGAAAVERPFAAAVLFALAALSTFAREVIKDVEDVAGDREEGLHTLPIAVGERRACWLGAAVLAVAILASPLPYLRDLFGVAYLVVVVPADFVMAYAAYAAFDDPARAQGLLKYGMFLAAAAFVVGRALV</sequence>
<dbReference type="HAMAP" id="MF_01286">
    <property type="entry name" value="DGGGP_synth"/>
    <property type="match status" value="1"/>
</dbReference>
<dbReference type="InterPro" id="IPR023547">
    <property type="entry name" value="DGGGP_synth"/>
</dbReference>
<evidence type="ECO:0000256" key="8">
    <source>
        <dbReference type="ARBA" id="ARBA00023098"/>
    </source>
</evidence>
<dbReference type="NCBIfam" id="NF009521">
    <property type="entry name" value="PRK12882.1"/>
    <property type="match status" value="1"/>
</dbReference>
<dbReference type="GO" id="GO:0000287">
    <property type="term" value="F:magnesium ion binding"/>
    <property type="evidence" value="ECO:0007669"/>
    <property type="project" value="UniProtKB-UniRule"/>
</dbReference>
<comment type="cofactor">
    <cofactor evidence="12">
        <name>Mg(2+)</name>
        <dbReference type="ChEBI" id="CHEBI:18420"/>
    </cofactor>
</comment>
<comment type="catalytic activity">
    <reaction evidence="12">
        <text>sn-3-O-(geranylgeranyl)glycerol 1-phosphate + (2E,6E,10E)-geranylgeranyl diphosphate = 2,3-bis-O-(geranylgeranyl)-sn-glycerol 1-phosphate + diphosphate</text>
        <dbReference type="Rhea" id="RHEA:18109"/>
        <dbReference type="ChEBI" id="CHEBI:33019"/>
        <dbReference type="ChEBI" id="CHEBI:57677"/>
        <dbReference type="ChEBI" id="CHEBI:58756"/>
        <dbReference type="ChEBI" id="CHEBI:58837"/>
        <dbReference type="EC" id="2.5.1.42"/>
    </reaction>
</comment>
<dbReference type="InterPro" id="IPR044878">
    <property type="entry name" value="UbiA_sf"/>
</dbReference>
<proteinExistence type="inferred from homology"/>
<keyword evidence="3 12" id="KW-0444">Lipid biosynthesis</keyword>
<comment type="subcellular location">
    <subcellularLocation>
        <location evidence="1 12">Cell membrane</location>
        <topology evidence="1 12">Multi-pass membrane protein</topology>
    </subcellularLocation>
</comment>
<dbReference type="PANTHER" id="PTHR42723">
    <property type="entry name" value="CHLOROPHYLL SYNTHASE"/>
    <property type="match status" value="1"/>
</dbReference>
<dbReference type="GO" id="GO:0046474">
    <property type="term" value="P:glycerophospholipid biosynthetic process"/>
    <property type="evidence" value="ECO:0007669"/>
    <property type="project" value="UniProtKB-UniRule"/>
</dbReference>
<organism evidence="13 14">
    <name type="scientific">Halarchaeum acidiphilum MH1-52-1</name>
    <dbReference type="NCBI Taxonomy" id="1261545"/>
    <lineage>
        <taxon>Archaea</taxon>
        <taxon>Methanobacteriati</taxon>
        <taxon>Methanobacteriota</taxon>
        <taxon>Stenosarchaea group</taxon>
        <taxon>Halobacteria</taxon>
        <taxon>Halobacteriales</taxon>
        <taxon>Halobacteriaceae</taxon>
    </lineage>
</organism>
<feature type="transmembrane region" description="Helical" evidence="12">
    <location>
        <begin position="257"/>
        <end position="275"/>
    </location>
</feature>
<evidence type="ECO:0000256" key="10">
    <source>
        <dbReference type="ARBA" id="ARBA00023209"/>
    </source>
</evidence>
<dbReference type="InterPro" id="IPR000537">
    <property type="entry name" value="UbiA_prenyltransferase"/>
</dbReference>
<evidence type="ECO:0000256" key="12">
    <source>
        <dbReference type="HAMAP-Rule" id="MF_01286"/>
    </source>
</evidence>
<evidence type="ECO:0000256" key="1">
    <source>
        <dbReference type="ARBA" id="ARBA00004651"/>
    </source>
</evidence>
<evidence type="ECO:0000256" key="9">
    <source>
        <dbReference type="ARBA" id="ARBA00023136"/>
    </source>
</evidence>